<dbReference type="PROSITE" id="PS50994">
    <property type="entry name" value="INTEGRASE"/>
    <property type="match status" value="1"/>
</dbReference>
<dbReference type="Gene3D" id="3.30.420.10">
    <property type="entry name" value="Ribonuclease H-like superfamily/Ribonuclease H"/>
    <property type="match status" value="1"/>
</dbReference>
<dbReference type="InterPro" id="IPR012337">
    <property type="entry name" value="RNaseH-like_sf"/>
</dbReference>
<dbReference type="OrthoDB" id="2273864at2759"/>
<gene>
    <name evidence="2" type="ORF">AYI69_g9348</name>
</gene>
<dbReference type="SUPFAM" id="SSF53098">
    <property type="entry name" value="Ribonuclease H-like"/>
    <property type="match status" value="1"/>
</dbReference>
<dbReference type="GO" id="GO:0003676">
    <property type="term" value="F:nucleic acid binding"/>
    <property type="evidence" value="ECO:0007669"/>
    <property type="project" value="InterPro"/>
</dbReference>
<evidence type="ECO:0000259" key="1">
    <source>
        <dbReference type="PROSITE" id="PS50994"/>
    </source>
</evidence>
<feature type="domain" description="Integrase catalytic" evidence="1">
    <location>
        <begin position="1"/>
        <end position="134"/>
    </location>
</feature>
<proteinExistence type="predicted"/>
<dbReference type="AlphaFoldDB" id="A0A1R1XD85"/>
<dbReference type="Proteomes" id="UP000187429">
    <property type="component" value="Unassembled WGS sequence"/>
</dbReference>
<organism evidence="2 3">
    <name type="scientific">Smittium culicis</name>
    <dbReference type="NCBI Taxonomy" id="133412"/>
    <lineage>
        <taxon>Eukaryota</taxon>
        <taxon>Fungi</taxon>
        <taxon>Fungi incertae sedis</taxon>
        <taxon>Zoopagomycota</taxon>
        <taxon>Kickxellomycotina</taxon>
        <taxon>Harpellomycetes</taxon>
        <taxon>Harpellales</taxon>
        <taxon>Legeriomycetaceae</taxon>
        <taxon>Smittium</taxon>
    </lineage>
</organism>
<dbReference type="InterPro" id="IPR001584">
    <property type="entry name" value="Integrase_cat-core"/>
</dbReference>
<reference evidence="3" key="1">
    <citation type="submission" date="2017-01" db="EMBL/GenBank/DDBJ databases">
        <authorList>
            <person name="Wang Y."/>
            <person name="White M."/>
            <person name="Kvist S."/>
            <person name="Moncalvo J.-M."/>
        </authorList>
    </citation>
    <scope>NUCLEOTIDE SEQUENCE [LARGE SCALE GENOMIC DNA]</scope>
    <source>
        <strain evidence="3">ID-206-W2</strain>
    </source>
</reference>
<dbReference type="GO" id="GO:0015074">
    <property type="term" value="P:DNA integration"/>
    <property type="evidence" value="ECO:0007669"/>
    <property type="project" value="InterPro"/>
</dbReference>
<dbReference type="PANTHER" id="PTHR37984:SF5">
    <property type="entry name" value="PROTEIN NYNRIN-LIKE"/>
    <property type="match status" value="1"/>
</dbReference>
<dbReference type="GO" id="GO:0005634">
    <property type="term" value="C:nucleus"/>
    <property type="evidence" value="ECO:0007669"/>
    <property type="project" value="UniProtKB-ARBA"/>
</dbReference>
<dbReference type="Pfam" id="PF00665">
    <property type="entry name" value="rve"/>
    <property type="match status" value="1"/>
</dbReference>
<accession>A0A1R1XD85</accession>
<comment type="caution">
    <text evidence="2">The sequence shown here is derived from an EMBL/GenBank/DDBJ whole genome shotgun (WGS) entry which is preliminary data.</text>
</comment>
<name>A0A1R1XD85_9FUNG</name>
<keyword evidence="3" id="KW-1185">Reference proteome</keyword>
<dbReference type="InterPro" id="IPR050951">
    <property type="entry name" value="Retrovirus_Pol_polyprotein"/>
</dbReference>
<dbReference type="InterPro" id="IPR036397">
    <property type="entry name" value="RNaseH_sf"/>
</dbReference>
<protein>
    <submittedName>
        <fullName evidence="2">Gag-Pol polyprotein</fullName>
    </submittedName>
</protein>
<sequence>MPTTSSGNKWILLVIDHHKNWVIAEATKDAKAETVAVFLYNKIFLQFGNPVEIIYDRGSQFKSEILKEYLIMQKVKHNLTSAYHPMANVKTERANGVIGKSLTKLAYKHKDRWDRYLNLAVWATRIRKHSVTKV</sequence>
<dbReference type="PANTHER" id="PTHR37984">
    <property type="entry name" value="PROTEIN CBG26694"/>
    <property type="match status" value="1"/>
</dbReference>
<dbReference type="EMBL" id="LSSM01005479">
    <property type="protein sequence ID" value="OMJ12611.1"/>
    <property type="molecule type" value="Genomic_DNA"/>
</dbReference>
<evidence type="ECO:0000313" key="2">
    <source>
        <dbReference type="EMBL" id="OMJ12611.1"/>
    </source>
</evidence>
<evidence type="ECO:0000313" key="3">
    <source>
        <dbReference type="Proteomes" id="UP000187429"/>
    </source>
</evidence>